<evidence type="ECO:0000313" key="2">
    <source>
        <dbReference type="EMBL" id="KIZ44436.1"/>
    </source>
</evidence>
<dbReference type="SUPFAM" id="SSF143011">
    <property type="entry name" value="RelE-like"/>
    <property type="match status" value="1"/>
</dbReference>
<dbReference type="InterPro" id="IPR035093">
    <property type="entry name" value="RelE/ParE_toxin_dom_sf"/>
</dbReference>
<reference evidence="2 3" key="1">
    <citation type="submission" date="2014-11" db="EMBL/GenBank/DDBJ databases">
        <title>Genomics and ecophysiology of heterotrophic nitrogen fixing bacteria isolated from estuarine surface water.</title>
        <authorList>
            <person name="Bentzon-Tilia M."/>
            <person name="Severin I."/>
            <person name="Hansen L.H."/>
            <person name="Riemann L."/>
        </authorList>
    </citation>
    <scope>NUCLEOTIDE SEQUENCE [LARGE SCALE GENOMIC DNA]</scope>
    <source>
        <strain evidence="2 3">BAL398</strain>
    </source>
</reference>
<accession>A0A0D7EUW1</accession>
<comment type="caution">
    <text evidence="2">The sequence shown here is derived from an EMBL/GenBank/DDBJ whole genome shotgun (WGS) entry which is preliminary data.</text>
</comment>
<dbReference type="InterPro" id="IPR052747">
    <property type="entry name" value="TA_system_RelE_toxin"/>
</dbReference>
<proteinExistence type="predicted"/>
<dbReference type="Gene3D" id="3.30.2310.20">
    <property type="entry name" value="RelE-like"/>
    <property type="match status" value="1"/>
</dbReference>
<dbReference type="PANTHER" id="PTHR38813">
    <property type="match status" value="1"/>
</dbReference>
<organism evidence="2 3">
    <name type="scientific">Rhodopseudomonas palustris</name>
    <dbReference type="NCBI Taxonomy" id="1076"/>
    <lineage>
        <taxon>Bacteria</taxon>
        <taxon>Pseudomonadati</taxon>
        <taxon>Pseudomonadota</taxon>
        <taxon>Alphaproteobacteria</taxon>
        <taxon>Hyphomicrobiales</taxon>
        <taxon>Nitrobacteraceae</taxon>
        <taxon>Rhodopseudomonas</taxon>
    </lineage>
</organism>
<name>A0A0D7EUW1_RHOPL</name>
<dbReference type="PATRIC" id="fig|1076.23.peg.1320"/>
<dbReference type="InterPro" id="IPR007712">
    <property type="entry name" value="RelE/ParE_toxin"/>
</dbReference>
<dbReference type="EMBL" id="JXXE01000188">
    <property type="protein sequence ID" value="KIZ44436.1"/>
    <property type="molecule type" value="Genomic_DNA"/>
</dbReference>
<dbReference type="PANTHER" id="PTHR38813:SF1">
    <property type="entry name" value="TOXIN RELE1-RELATED"/>
    <property type="match status" value="1"/>
</dbReference>
<dbReference type="AlphaFoldDB" id="A0A0D7EUW1"/>
<evidence type="ECO:0000313" key="3">
    <source>
        <dbReference type="Proteomes" id="UP000032515"/>
    </source>
</evidence>
<dbReference type="Pfam" id="PF05016">
    <property type="entry name" value="ParE_toxin"/>
    <property type="match status" value="1"/>
</dbReference>
<sequence length="80" mass="9281">MADIVFTPAALRQWLKLTPQARERLDAKLSDFADTGQGDIKKLQGQDRFRLRVGDYRILFYREATTIIVVGVGHRRDIYE</sequence>
<dbReference type="RefSeq" id="WP_044409360.1">
    <property type="nucleotide sequence ID" value="NZ_JXXE01000188.1"/>
</dbReference>
<protein>
    <submittedName>
        <fullName evidence="2">Plasmid stabilization protein</fullName>
    </submittedName>
</protein>
<keyword evidence="1" id="KW-1277">Toxin-antitoxin system</keyword>
<evidence type="ECO:0000256" key="1">
    <source>
        <dbReference type="ARBA" id="ARBA00022649"/>
    </source>
</evidence>
<gene>
    <name evidence="2" type="ORF">OO17_09800</name>
</gene>
<dbReference type="OrthoDB" id="428094at2"/>
<dbReference type="Proteomes" id="UP000032515">
    <property type="component" value="Unassembled WGS sequence"/>
</dbReference>